<evidence type="ECO:0000313" key="4">
    <source>
        <dbReference type="WBParaSite" id="MBELARI_LOCUS12611"/>
    </source>
</evidence>
<keyword evidence="3" id="KW-1185">Reference proteome</keyword>
<feature type="transmembrane region" description="Helical" evidence="2">
    <location>
        <begin position="138"/>
        <end position="164"/>
    </location>
</feature>
<feature type="transmembrane region" description="Helical" evidence="2">
    <location>
        <begin position="29"/>
        <end position="50"/>
    </location>
</feature>
<keyword evidence="2" id="KW-1133">Transmembrane helix</keyword>
<proteinExistence type="predicted"/>
<feature type="region of interest" description="Disordered" evidence="1">
    <location>
        <begin position="201"/>
        <end position="220"/>
    </location>
</feature>
<evidence type="ECO:0000256" key="2">
    <source>
        <dbReference type="SAM" id="Phobius"/>
    </source>
</evidence>
<evidence type="ECO:0000256" key="1">
    <source>
        <dbReference type="SAM" id="MobiDB-lite"/>
    </source>
</evidence>
<organism evidence="3 4">
    <name type="scientific">Mesorhabditis belari</name>
    <dbReference type="NCBI Taxonomy" id="2138241"/>
    <lineage>
        <taxon>Eukaryota</taxon>
        <taxon>Metazoa</taxon>
        <taxon>Ecdysozoa</taxon>
        <taxon>Nematoda</taxon>
        <taxon>Chromadorea</taxon>
        <taxon>Rhabditida</taxon>
        <taxon>Rhabditina</taxon>
        <taxon>Rhabditomorpha</taxon>
        <taxon>Rhabditoidea</taxon>
        <taxon>Rhabditidae</taxon>
        <taxon>Mesorhabditinae</taxon>
        <taxon>Mesorhabditis</taxon>
    </lineage>
</organism>
<feature type="transmembrane region" description="Helical" evidence="2">
    <location>
        <begin position="62"/>
        <end position="81"/>
    </location>
</feature>
<name>A0AAF3EF65_9BILA</name>
<evidence type="ECO:0000313" key="3">
    <source>
        <dbReference type="Proteomes" id="UP000887575"/>
    </source>
</evidence>
<reference evidence="4" key="1">
    <citation type="submission" date="2024-02" db="UniProtKB">
        <authorList>
            <consortium name="WormBaseParasite"/>
        </authorList>
    </citation>
    <scope>IDENTIFICATION</scope>
</reference>
<dbReference type="Proteomes" id="UP000887575">
    <property type="component" value="Unassembled WGS sequence"/>
</dbReference>
<dbReference type="WBParaSite" id="MBELARI_LOCUS12611">
    <property type="protein sequence ID" value="MBELARI_LOCUS12611"/>
    <property type="gene ID" value="MBELARI_LOCUS12611"/>
</dbReference>
<keyword evidence="2" id="KW-0472">Membrane</keyword>
<keyword evidence="2" id="KW-0812">Transmembrane</keyword>
<protein>
    <submittedName>
        <fullName evidence="4">Uncharacterized protein</fullName>
    </submittedName>
</protein>
<accession>A0AAF3EF65</accession>
<feature type="transmembrane region" description="Helical" evidence="2">
    <location>
        <begin position="88"/>
        <end position="111"/>
    </location>
</feature>
<sequence>MAIRDHFDAFTDQNFIVDRNRYKCCCGLLSVKVAGLLFFIVELFALGGALSNAILLEQPASWAYFTATMVLVGCMLATLLGNRKTGKIVLYLLPILDVLAIGFCLAGILFFKGWIKSCPYVGAAFAFLGTNFSNDAKVLIGALIISVPLYIWEYLVYCLLYVYYKEKASCVNVERSKVKVTMAQQNSVAMSTPLIAPQAKHVGGQRASGDRCVEAGPSHK</sequence>
<dbReference type="AlphaFoldDB" id="A0AAF3EF65"/>